<sequence>MVNLNITALAAAASTFSIVDFQKRAVCDSLKLGLNNNPVIADAIGTSQWSFVASSTVGVFTVQTTDAPTLSLSYPLAPNNGLTWSGAVLNNSPLPVNVLTVNTALNTVQIVILPGSGSEQSARALTSWLGQNGSTTNALTWEINTGRVEQIFTLV</sequence>
<dbReference type="AlphaFoldDB" id="A0AAD6T923"/>
<gene>
    <name evidence="1" type="ORF">C8F04DRAFT_1177236</name>
</gene>
<evidence type="ECO:0000313" key="1">
    <source>
        <dbReference type="EMBL" id="KAJ7041400.1"/>
    </source>
</evidence>
<keyword evidence="2" id="KW-1185">Reference proteome</keyword>
<reference evidence="1" key="1">
    <citation type="submission" date="2023-03" db="EMBL/GenBank/DDBJ databases">
        <title>Massive genome expansion in bonnet fungi (Mycena s.s.) driven by repeated elements and novel gene families across ecological guilds.</title>
        <authorList>
            <consortium name="Lawrence Berkeley National Laboratory"/>
            <person name="Harder C.B."/>
            <person name="Miyauchi S."/>
            <person name="Viragh M."/>
            <person name="Kuo A."/>
            <person name="Thoen E."/>
            <person name="Andreopoulos B."/>
            <person name="Lu D."/>
            <person name="Skrede I."/>
            <person name="Drula E."/>
            <person name="Henrissat B."/>
            <person name="Morin E."/>
            <person name="Kohler A."/>
            <person name="Barry K."/>
            <person name="LaButti K."/>
            <person name="Morin E."/>
            <person name="Salamov A."/>
            <person name="Lipzen A."/>
            <person name="Mereny Z."/>
            <person name="Hegedus B."/>
            <person name="Baldrian P."/>
            <person name="Stursova M."/>
            <person name="Weitz H."/>
            <person name="Taylor A."/>
            <person name="Grigoriev I.V."/>
            <person name="Nagy L.G."/>
            <person name="Martin F."/>
            <person name="Kauserud H."/>
        </authorList>
    </citation>
    <scope>NUCLEOTIDE SEQUENCE</scope>
    <source>
        <strain evidence="1">CBHHK200</strain>
    </source>
</reference>
<name>A0AAD6T923_9AGAR</name>
<protein>
    <submittedName>
        <fullName evidence="1">Uncharacterized protein</fullName>
    </submittedName>
</protein>
<evidence type="ECO:0000313" key="2">
    <source>
        <dbReference type="Proteomes" id="UP001218188"/>
    </source>
</evidence>
<accession>A0AAD6T923</accession>
<dbReference type="EMBL" id="JARJCM010000017">
    <property type="protein sequence ID" value="KAJ7041400.1"/>
    <property type="molecule type" value="Genomic_DNA"/>
</dbReference>
<dbReference type="Proteomes" id="UP001218188">
    <property type="component" value="Unassembled WGS sequence"/>
</dbReference>
<comment type="caution">
    <text evidence="1">The sequence shown here is derived from an EMBL/GenBank/DDBJ whole genome shotgun (WGS) entry which is preliminary data.</text>
</comment>
<organism evidence="1 2">
    <name type="scientific">Mycena alexandri</name>
    <dbReference type="NCBI Taxonomy" id="1745969"/>
    <lineage>
        <taxon>Eukaryota</taxon>
        <taxon>Fungi</taxon>
        <taxon>Dikarya</taxon>
        <taxon>Basidiomycota</taxon>
        <taxon>Agaricomycotina</taxon>
        <taxon>Agaricomycetes</taxon>
        <taxon>Agaricomycetidae</taxon>
        <taxon>Agaricales</taxon>
        <taxon>Marasmiineae</taxon>
        <taxon>Mycenaceae</taxon>
        <taxon>Mycena</taxon>
    </lineage>
</organism>
<proteinExistence type="predicted"/>